<keyword evidence="3" id="KW-1185">Reference proteome</keyword>
<dbReference type="Proteomes" id="UP001279734">
    <property type="component" value="Unassembled WGS sequence"/>
</dbReference>
<evidence type="ECO:0000256" key="1">
    <source>
        <dbReference type="SAM" id="MobiDB-lite"/>
    </source>
</evidence>
<reference evidence="2" key="1">
    <citation type="submission" date="2023-05" db="EMBL/GenBank/DDBJ databases">
        <title>Nepenthes gracilis genome sequencing.</title>
        <authorList>
            <person name="Fukushima K."/>
        </authorList>
    </citation>
    <scope>NUCLEOTIDE SEQUENCE</scope>
    <source>
        <strain evidence="2">SING2019-196</strain>
    </source>
</reference>
<comment type="caution">
    <text evidence="2">The sequence shown here is derived from an EMBL/GenBank/DDBJ whole genome shotgun (WGS) entry which is preliminary data.</text>
</comment>
<evidence type="ECO:0000313" key="2">
    <source>
        <dbReference type="EMBL" id="GMH24728.1"/>
    </source>
</evidence>
<organism evidence="2 3">
    <name type="scientific">Nepenthes gracilis</name>
    <name type="common">Slender pitcher plant</name>
    <dbReference type="NCBI Taxonomy" id="150966"/>
    <lineage>
        <taxon>Eukaryota</taxon>
        <taxon>Viridiplantae</taxon>
        <taxon>Streptophyta</taxon>
        <taxon>Embryophyta</taxon>
        <taxon>Tracheophyta</taxon>
        <taxon>Spermatophyta</taxon>
        <taxon>Magnoliopsida</taxon>
        <taxon>eudicotyledons</taxon>
        <taxon>Gunneridae</taxon>
        <taxon>Pentapetalae</taxon>
        <taxon>Caryophyllales</taxon>
        <taxon>Nepenthaceae</taxon>
        <taxon>Nepenthes</taxon>
    </lineage>
</organism>
<dbReference type="EMBL" id="BSYO01000028">
    <property type="protein sequence ID" value="GMH24728.1"/>
    <property type="molecule type" value="Genomic_DNA"/>
</dbReference>
<proteinExistence type="predicted"/>
<name>A0AAD3T8B4_NEPGR</name>
<feature type="region of interest" description="Disordered" evidence="1">
    <location>
        <begin position="293"/>
        <end position="318"/>
    </location>
</feature>
<gene>
    <name evidence="2" type="ORF">Nepgr_026571</name>
</gene>
<feature type="region of interest" description="Disordered" evidence="1">
    <location>
        <begin position="237"/>
        <end position="258"/>
    </location>
</feature>
<protein>
    <submittedName>
        <fullName evidence="2">Uncharacterized protein</fullName>
    </submittedName>
</protein>
<sequence>MKEFHPTGRILVAPHSRVTQRSPKRNVQCPHAAEQMVTDDQAPASCSSHAAVGLVTAINEKDHSNTLIGCSQVVVDLEQPHGASGEHLTCLGWPDPGSDPGVALVGHEVVLSLGLAPNLPTSIRDPGSAPRQPSAIDIHKEWHHVPYAEVLRSGITAADAGIPGAGATPQQEISKVVWHPASDVAFPISGSSNATDETGSYEPLMPIQSIIVAEHWDAQGGTIGLDVNVISHALSSAPRVGSPSLDPQGGDPRSGNSISSLRRNILEFRKYLICPATHGTEVFYDGHDTPSDDFRLKPILKKPKKPKKKHSPSSHHHG</sequence>
<evidence type="ECO:0000313" key="3">
    <source>
        <dbReference type="Proteomes" id="UP001279734"/>
    </source>
</evidence>
<accession>A0AAD3T8B4</accession>
<dbReference type="AlphaFoldDB" id="A0AAD3T8B4"/>
<feature type="compositionally biased region" description="Basic residues" evidence="1">
    <location>
        <begin position="298"/>
        <end position="318"/>
    </location>
</feature>